<proteinExistence type="predicted"/>
<dbReference type="PANTHER" id="PTHR23279:SF37">
    <property type="entry name" value="DEFECTIVE PROBOSCIS EXTENSION RESPONSE 13, ISOFORM B"/>
    <property type="match status" value="1"/>
</dbReference>
<dbReference type="InterPro" id="IPR007110">
    <property type="entry name" value="Ig-like_dom"/>
</dbReference>
<dbReference type="InterPro" id="IPR003599">
    <property type="entry name" value="Ig_sub"/>
</dbReference>
<evidence type="ECO:0000313" key="4">
    <source>
        <dbReference type="Proteomes" id="UP001107558"/>
    </source>
</evidence>
<dbReference type="AlphaFoldDB" id="A0A9J6C565"/>
<dbReference type="SUPFAM" id="SSF48726">
    <property type="entry name" value="Immunoglobulin"/>
    <property type="match status" value="1"/>
</dbReference>
<dbReference type="SMART" id="SM00409">
    <property type="entry name" value="IG"/>
    <property type="match status" value="1"/>
</dbReference>
<gene>
    <name evidence="3" type="ORF">PVAND_007092</name>
</gene>
<sequence>MLRRNQYLLSPLVPNRSDKTDATNGTSSNVNETGDASDTNLQHIVNHNFLMETGEQNNFAVINENDENYFEIFKTPMRFGTENHTEVIAQIGTTAHLPCTIHNIGEGVVSWIRKNDYHLLTVGLTTYSSDERFSATHLKNSEDWTLQIKYVQKRDAGQYECQVTKYPPMSIFLTLNVVEYTHSEKSMGKSVLNIARTSFPDSDSAHDSSNYHLKYYATRPELNFHSMNHN</sequence>
<dbReference type="CDD" id="cd00099">
    <property type="entry name" value="IgV"/>
    <property type="match status" value="1"/>
</dbReference>
<dbReference type="InterPro" id="IPR013783">
    <property type="entry name" value="Ig-like_fold"/>
</dbReference>
<dbReference type="OrthoDB" id="5359219at2759"/>
<dbReference type="SMART" id="SM00406">
    <property type="entry name" value="IGv"/>
    <property type="match status" value="1"/>
</dbReference>
<feature type="domain" description="Ig-like" evidence="2">
    <location>
        <begin position="76"/>
        <end position="174"/>
    </location>
</feature>
<dbReference type="InterPro" id="IPR036179">
    <property type="entry name" value="Ig-like_dom_sf"/>
</dbReference>
<keyword evidence="4" id="KW-1185">Reference proteome</keyword>
<protein>
    <recommendedName>
        <fullName evidence="2">Ig-like domain-containing protein</fullName>
    </recommendedName>
</protein>
<organism evidence="3 4">
    <name type="scientific">Polypedilum vanderplanki</name>
    <name type="common">Sleeping chironomid midge</name>
    <dbReference type="NCBI Taxonomy" id="319348"/>
    <lineage>
        <taxon>Eukaryota</taxon>
        <taxon>Metazoa</taxon>
        <taxon>Ecdysozoa</taxon>
        <taxon>Arthropoda</taxon>
        <taxon>Hexapoda</taxon>
        <taxon>Insecta</taxon>
        <taxon>Pterygota</taxon>
        <taxon>Neoptera</taxon>
        <taxon>Endopterygota</taxon>
        <taxon>Diptera</taxon>
        <taxon>Nematocera</taxon>
        <taxon>Chironomoidea</taxon>
        <taxon>Chironomidae</taxon>
        <taxon>Chironominae</taxon>
        <taxon>Polypedilum</taxon>
        <taxon>Polypedilum</taxon>
    </lineage>
</organism>
<dbReference type="Gene3D" id="2.60.40.10">
    <property type="entry name" value="Immunoglobulins"/>
    <property type="match status" value="1"/>
</dbReference>
<dbReference type="GO" id="GO:0050808">
    <property type="term" value="P:synapse organization"/>
    <property type="evidence" value="ECO:0007669"/>
    <property type="project" value="TreeGrafter"/>
</dbReference>
<comment type="caution">
    <text evidence="3">The sequence shown here is derived from an EMBL/GenBank/DDBJ whole genome shotgun (WGS) entry which is preliminary data.</text>
</comment>
<dbReference type="InterPro" id="IPR037448">
    <property type="entry name" value="Zig-8"/>
</dbReference>
<evidence type="ECO:0000256" key="1">
    <source>
        <dbReference type="SAM" id="MobiDB-lite"/>
    </source>
</evidence>
<dbReference type="FunFam" id="2.60.40.10:FF:000129">
    <property type="entry name" value="CLUMA_CG018772, isoform A"/>
    <property type="match status" value="1"/>
</dbReference>
<evidence type="ECO:0000313" key="3">
    <source>
        <dbReference type="EMBL" id="KAG5677324.1"/>
    </source>
</evidence>
<dbReference type="Pfam" id="PF07686">
    <property type="entry name" value="V-set"/>
    <property type="match status" value="1"/>
</dbReference>
<name>A0A9J6C565_POLVA</name>
<evidence type="ECO:0000259" key="2">
    <source>
        <dbReference type="PROSITE" id="PS50835"/>
    </source>
</evidence>
<dbReference type="PROSITE" id="PS50835">
    <property type="entry name" value="IG_LIKE"/>
    <property type="match status" value="1"/>
</dbReference>
<dbReference type="InterPro" id="IPR013106">
    <property type="entry name" value="Ig_V-set"/>
</dbReference>
<dbReference type="Proteomes" id="UP001107558">
    <property type="component" value="Chromosome 2"/>
</dbReference>
<dbReference type="EMBL" id="JADBJN010000002">
    <property type="protein sequence ID" value="KAG5677324.1"/>
    <property type="molecule type" value="Genomic_DNA"/>
</dbReference>
<feature type="region of interest" description="Disordered" evidence="1">
    <location>
        <begin position="9"/>
        <end position="38"/>
    </location>
</feature>
<dbReference type="GO" id="GO:0032589">
    <property type="term" value="C:neuron projection membrane"/>
    <property type="evidence" value="ECO:0007669"/>
    <property type="project" value="TreeGrafter"/>
</dbReference>
<reference evidence="3" key="1">
    <citation type="submission" date="2021-03" db="EMBL/GenBank/DDBJ databases">
        <title>Chromosome level genome of the anhydrobiotic midge Polypedilum vanderplanki.</title>
        <authorList>
            <person name="Yoshida Y."/>
            <person name="Kikawada T."/>
            <person name="Gusev O."/>
        </authorList>
    </citation>
    <scope>NUCLEOTIDE SEQUENCE</scope>
    <source>
        <strain evidence="3">NIAS01</strain>
        <tissue evidence="3">Whole body or cell culture</tissue>
    </source>
</reference>
<dbReference type="PANTHER" id="PTHR23279">
    <property type="entry name" value="DEFECTIVE PROBOSCIS EXTENSION RESPONSE DPR -RELATED"/>
    <property type="match status" value="1"/>
</dbReference>
<feature type="compositionally biased region" description="Polar residues" evidence="1">
    <location>
        <begin position="22"/>
        <end position="38"/>
    </location>
</feature>
<accession>A0A9J6C565</accession>